<evidence type="ECO:0000313" key="2">
    <source>
        <dbReference type="EMBL" id="ABK43473.1"/>
    </source>
</evidence>
<protein>
    <submittedName>
        <fullName evidence="2">Uncharacterized protein</fullName>
    </submittedName>
</protein>
<dbReference type="STRING" id="156889.Mmc1_0955"/>
<proteinExistence type="predicted"/>
<evidence type="ECO:0000313" key="3">
    <source>
        <dbReference type="Proteomes" id="UP000002586"/>
    </source>
</evidence>
<gene>
    <name evidence="2" type="ordered locus">Mmc1_0955</name>
</gene>
<dbReference type="HOGENOM" id="CLU_1370766_0_0_5"/>
<dbReference type="Proteomes" id="UP000002586">
    <property type="component" value="Chromosome"/>
</dbReference>
<feature type="compositionally biased region" description="Low complexity" evidence="1">
    <location>
        <begin position="24"/>
        <end position="42"/>
    </location>
</feature>
<dbReference type="AlphaFoldDB" id="A0L680"/>
<name>A0L680_MAGMM</name>
<sequence>MKSNNSSLSKSSLSRGGAGLARLRASYDSNGAEPSSAAPARRSLSRDEAPPSRREPSMEPRSRRPSSRTAGVQGQDHGYRPASVEGLRQQIQEISTRAKDERLECAIPLLESLRMALALDRAAHNTPPGTLTVKGWSSLLSNWEAHIQKSRSRQMVYTKSFFAELAEDGDLKNSPLEPIFQQLVMQIQTTLTQKGMAAA</sequence>
<dbReference type="KEGG" id="mgm:Mmc1_0955"/>
<feature type="region of interest" description="Disordered" evidence="1">
    <location>
        <begin position="24"/>
        <end position="86"/>
    </location>
</feature>
<reference evidence="2 3" key="2">
    <citation type="journal article" date="2012" name="Int. J. Syst. Evol. Microbiol.">
        <title>Magnetococcus marinus gen. nov., sp. nov., a marine, magnetotactic bacterium that represents a novel lineage (Magnetococcaceae fam. nov.; Magnetococcales ord. nov.) at the base of the Alphaproteobacteria.</title>
        <authorList>
            <person name="Bazylinski D.A."/>
            <person name="Williams T.J."/>
            <person name="Lefevre C.T."/>
            <person name="Berg R.J."/>
            <person name="Zhang C.L."/>
            <person name="Bowser S.S."/>
            <person name="Dean A.J."/>
            <person name="Beveridge T.J."/>
        </authorList>
    </citation>
    <scope>NUCLEOTIDE SEQUENCE [LARGE SCALE GENOMIC DNA]</scope>
    <source>
        <strain evidence="3">ATCC BAA-1437 / JCM 17883 / MC-1</strain>
    </source>
</reference>
<accession>A0L680</accession>
<organism evidence="2 3">
    <name type="scientific">Magnetococcus marinus (strain ATCC BAA-1437 / JCM 17883 / MC-1)</name>
    <dbReference type="NCBI Taxonomy" id="156889"/>
    <lineage>
        <taxon>Bacteria</taxon>
        <taxon>Pseudomonadati</taxon>
        <taxon>Pseudomonadota</taxon>
        <taxon>Magnetococcia</taxon>
        <taxon>Magnetococcales</taxon>
        <taxon>Magnetococcaceae</taxon>
        <taxon>Magnetococcus</taxon>
    </lineage>
</organism>
<dbReference type="EMBL" id="CP000471">
    <property type="protein sequence ID" value="ABK43473.1"/>
    <property type="molecule type" value="Genomic_DNA"/>
</dbReference>
<feature type="compositionally biased region" description="Basic and acidic residues" evidence="1">
    <location>
        <begin position="44"/>
        <end position="62"/>
    </location>
</feature>
<reference evidence="3" key="1">
    <citation type="journal article" date="2009" name="Appl. Environ. Microbiol.">
        <title>Complete genome sequence of the chemolithoautotrophic marine magnetotactic coccus strain MC-1.</title>
        <authorList>
            <person name="Schubbe S."/>
            <person name="Williams T.J."/>
            <person name="Xie G."/>
            <person name="Kiss H.E."/>
            <person name="Brettin T.S."/>
            <person name="Martinez D."/>
            <person name="Ross C.A."/>
            <person name="Schuler D."/>
            <person name="Cox B.L."/>
            <person name="Nealson K.H."/>
            <person name="Bazylinski D.A."/>
        </authorList>
    </citation>
    <scope>NUCLEOTIDE SEQUENCE [LARGE SCALE GENOMIC DNA]</scope>
    <source>
        <strain evidence="3">ATCC BAA-1437 / JCM 17883 / MC-1</strain>
    </source>
</reference>
<dbReference type="OrthoDB" id="9894646at2"/>
<dbReference type="RefSeq" id="WP_011712630.1">
    <property type="nucleotide sequence ID" value="NC_008576.1"/>
</dbReference>
<evidence type="ECO:0000256" key="1">
    <source>
        <dbReference type="SAM" id="MobiDB-lite"/>
    </source>
</evidence>
<keyword evidence="3" id="KW-1185">Reference proteome</keyword>